<dbReference type="AlphaFoldDB" id="A0A7S4A0F1"/>
<dbReference type="GO" id="GO:0005794">
    <property type="term" value="C:Golgi apparatus"/>
    <property type="evidence" value="ECO:0007669"/>
    <property type="project" value="TreeGrafter"/>
</dbReference>
<dbReference type="Pfam" id="PF17101">
    <property type="entry name" value="Stealth_CR1"/>
    <property type="match status" value="1"/>
</dbReference>
<evidence type="ECO:0000256" key="5">
    <source>
        <dbReference type="ARBA" id="ARBA00023180"/>
    </source>
</evidence>
<protein>
    <recommendedName>
        <fullName evidence="8">EF-hand domain-containing protein</fullName>
    </recommendedName>
</protein>
<organism evidence="9">
    <name type="scientific">Pelagomonas calceolata</name>
    <dbReference type="NCBI Taxonomy" id="35677"/>
    <lineage>
        <taxon>Eukaryota</taxon>
        <taxon>Sar</taxon>
        <taxon>Stramenopiles</taxon>
        <taxon>Ochrophyta</taxon>
        <taxon>Pelagophyceae</taxon>
        <taxon>Pelagomonadales</taxon>
        <taxon>Pelagomonadaceae</taxon>
        <taxon>Pelagomonas</taxon>
    </lineage>
</organism>
<evidence type="ECO:0000313" key="10">
    <source>
        <dbReference type="EMBL" id="CAH0364456.1"/>
    </source>
</evidence>
<evidence type="ECO:0000259" key="8">
    <source>
        <dbReference type="PROSITE" id="PS50222"/>
    </source>
</evidence>
<dbReference type="InterPro" id="IPR031356">
    <property type="entry name" value="Stealth_CR4"/>
</dbReference>
<evidence type="ECO:0000313" key="9">
    <source>
        <dbReference type="EMBL" id="CAE0700033.1"/>
    </source>
</evidence>
<evidence type="ECO:0000256" key="2">
    <source>
        <dbReference type="ARBA" id="ARBA00022679"/>
    </source>
</evidence>
<keyword evidence="3" id="KW-0677">Repeat</keyword>
<dbReference type="PROSITE" id="PS50222">
    <property type="entry name" value="EF_HAND_2"/>
    <property type="match status" value="1"/>
</dbReference>
<evidence type="ECO:0000256" key="7">
    <source>
        <dbReference type="SAM" id="SignalP"/>
    </source>
</evidence>
<dbReference type="InterPro" id="IPR031358">
    <property type="entry name" value="Stealth_CR1"/>
</dbReference>
<evidence type="ECO:0000256" key="6">
    <source>
        <dbReference type="SAM" id="MobiDB-lite"/>
    </source>
</evidence>
<keyword evidence="5" id="KW-0325">Glycoprotein</keyword>
<dbReference type="GO" id="GO:0016772">
    <property type="term" value="F:transferase activity, transferring phosphorus-containing groups"/>
    <property type="evidence" value="ECO:0007669"/>
    <property type="project" value="InterPro"/>
</dbReference>
<evidence type="ECO:0000256" key="1">
    <source>
        <dbReference type="ARBA" id="ARBA00007583"/>
    </source>
</evidence>
<dbReference type="Pfam" id="PF00066">
    <property type="entry name" value="Notch"/>
    <property type="match status" value="2"/>
</dbReference>
<comment type="similarity">
    <text evidence="1">Belongs to the stealth family.</text>
</comment>
<dbReference type="Pfam" id="PF17102">
    <property type="entry name" value="Stealth_CR3"/>
    <property type="match status" value="1"/>
</dbReference>
<name>A0A7S4A0F1_9STRA</name>
<dbReference type="Pfam" id="PF11380">
    <property type="entry name" value="Stealth_CR2"/>
    <property type="match status" value="1"/>
</dbReference>
<dbReference type="InterPro" id="IPR021520">
    <property type="entry name" value="Stealth_CR2"/>
</dbReference>
<dbReference type="Proteomes" id="UP000789595">
    <property type="component" value="Unassembled WGS sequence"/>
</dbReference>
<dbReference type="InterPro" id="IPR031357">
    <property type="entry name" value="Stealth_CR3"/>
</dbReference>
<reference evidence="10" key="2">
    <citation type="submission" date="2021-11" db="EMBL/GenBank/DDBJ databases">
        <authorList>
            <consortium name="Genoscope - CEA"/>
            <person name="William W."/>
        </authorList>
    </citation>
    <scope>NUCLEOTIDE SEQUENCE</scope>
</reference>
<dbReference type="PANTHER" id="PTHR24045">
    <property type="match status" value="1"/>
</dbReference>
<keyword evidence="11" id="KW-1185">Reference proteome</keyword>
<dbReference type="EMBL" id="HBIW01017960">
    <property type="protein sequence ID" value="CAE0700033.1"/>
    <property type="molecule type" value="Transcribed_RNA"/>
</dbReference>
<gene>
    <name evidence="9" type="ORF">PCAL00307_LOCUS15469</name>
    <name evidence="10" type="ORF">PECAL_1P08180</name>
</gene>
<proteinExistence type="inferred from homology"/>
<dbReference type="InterPro" id="IPR002048">
    <property type="entry name" value="EF_hand_dom"/>
</dbReference>
<keyword evidence="4" id="KW-1015">Disulfide bond</keyword>
<feature type="domain" description="EF-hand" evidence="8">
    <location>
        <begin position="678"/>
        <end position="713"/>
    </location>
</feature>
<feature type="chain" id="PRO_5035593913" description="EF-hand domain-containing protein" evidence="7">
    <location>
        <begin position="33"/>
        <end position="910"/>
    </location>
</feature>
<evidence type="ECO:0000256" key="4">
    <source>
        <dbReference type="ARBA" id="ARBA00023157"/>
    </source>
</evidence>
<accession>A0A7S4A0F1</accession>
<dbReference type="InterPro" id="IPR000800">
    <property type="entry name" value="Notch_dom"/>
</dbReference>
<dbReference type="Pfam" id="PF17103">
    <property type="entry name" value="Stealth_CR4"/>
    <property type="match status" value="1"/>
</dbReference>
<dbReference type="EMBL" id="CAKKNE010000001">
    <property type="protein sequence ID" value="CAH0364456.1"/>
    <property type="molecule type" value="Genomic_DNA"/>
</dbReference>
<dbReference type="OrthoDB" id="263283at2759"/>
<dbReference type="GO" id="GO:0005509">
    <property type="term" value="F:calcium ion binding"/>
    <property type="evidence" value="ECO:0007669"/>
    <property type="project" value="InterPro"/>
</dbReference>
<feature type="region of interest" description="Disordered" evidence="6">
    <location>
        <begin position="126"/>
        <end position="155"/>
    </location>
</feature>
<dbReference type="PANTHER" id="PTHR24045:SF0">
    <property type="entry name" value="N-ACETYLGLUCOSAMINE-1-PHOSPHOTRANSFERASE SUBUNITS ALPHA_BETA"/>
    <property type="match status" value="1"/>
</dbReference>
<sequence>MRQALKYAVGAACAVVASHLLLLRVLGPCALASFVEGDCRRDDETTNNIGRRDAGARARRYGPIDVVYTWVNGSDPVWLAAKARYTPKKHQRRRLLWNDDYTPYDDYQKYHHDEYKGHWDDYPDSWAEPVPEENATDDSTPAPTPDEAASESRYRDTGELRYSLRSLEKYAPWVRHIYLVTDDQIPYWLNMDSDRITVVSHREIFGRRFRQYLPVFSSPAIETMLHKIRGLSDRFIYFNDDVLLGAETWPDDFLTPAGAPRIYLAWDVPKCSNECMDTWLGDGTCDASCNVSACEFDRGDCAGATEAVTADNKYGSFDHHHGHGSGRKCRRGCPAAWLGDGTCDERCNVVDCGYDAGDCGSFLGALPSQTNGTIDIPRGSTGGYADLKSDFGENCTFLRAHFIHAPEFVVESLILEAPQLLLVLVDKNATNATTWRAVVEATCAHANATEERNRTYAFQVVEAAPPVLPVETVTSCLATNYGAPIQLVPTFPTRAIRLNATEDVVEVAASVAGRNGTVSTKLTVELEALLHDSNLMLPLPGEALWGELSPNDKAHLYVENGSHVAAVLRVLHNGEEYACAAYDAQYSDDEHRQGRRLLLDSYGESLVRANRLYDNEFGTKQRRVPAHMPHLIDKRKMAALQKRFPEPWAATARRRFRSGEDAQYAFSYMHYVMESHDAYDVSMREVWRDLDSDGDGELRGNEVISLAAGVLGKEPTDEDIERIYACASRRRAVPRLFYGSDARSSKYERYTRIVTRGSLSQCDEAVNGLREQARTRFKRRGAYKVEETLDEVAFEMLGDDYDSTKRQLDSIRARRTKFVCVNDNVRIMTPALADLFEAFFLSFYPFPSSFELPHGKRNEYLRLDAYNAAKRRERAAAAAGLCVLLGVVAVAVASHASPSSSSSSSRGKEE</sequence>
<keyword evidence="2" id="KW-0808">Transferase</keyword>
<keyword evidence="7" id="KW-0732">Signal</keyword>
<dbReference type="Gene3D" id="4.10.470.20">
    <property type="match status" value="2"/>
</dbReference>
<dbReference type="InterPro" id="IPR047141">
    <property type="entry name" value="Stealth"/>
</dbReference>
<evidence type="ECO:0000256" key="3">
    <source>
        <dbReference type="ARBA" id="ARBA00022737"/>
    </source>
</evidence>
<feature type="signal peptide" evidence="7">
    <location>
        <begin position="1"/>
        <end position="32"/>
    </location>
</feature>
<evidence type="ECO:0000313" key="11">
    <source>
        <dbReference type="Proteomes" id="UP000789595"/>
    </source>
</evidence>
<reference evidence="9" key="1">
    <citation type="submission" date="2021-01" db="EMBL/GenBank/DDBJ databases">
        <authorList>
            <person name="Corre E."/>
            <person name="Pelletier E."/>
            <person name="Niang G."/>
            <person name="Scheremetjew M."/>
            <person name="Finn R."/>
            <person name="Kale V."/>
            <person name="Holt S."/>
            <person name="Cochrane G."/>
            <person name="Meng A."/>
            <person name="Brown T."/>
            <person name="Cohen L."/>
        </authorList>
    </citation>
    <scope>NUCLEOTIDE SEQUENCE</scope>
    <source>
        <strain evidence="9">CCMP1756</strain>
    </source>
</reference>